<evidence type="ECO:0000256" key="1">
    <source>
        <dbReference type="SAM" id="MobiDB-lite"/>
    </source>
</evidence>
<reference evidence="3" key="1">
    <citation type="submission" date="2019-04" db="EMBL/GenBank/DDBJ databases">
        <title>Sequencing of skin fungus with MAO and IRED activity.</title>
        <authorList>
            <person name="Marsaioli A.J."/>
            <person name="Bonatto J.M.C."/>
            <person name="Reis Junior O."/>
        </authorList>
    </citation>
    <scope>NUCLEOTIDE SEQUENCE</scope>
    <source>
        <strain evidence="3">30M1</strain>
    </source>
</reference>
<dbReference type="PANTHER" id="PTHR36681">
    <property type="entry name" value="NUCLEAR GTPASE, GERMINAL CENTER-ASSOCIATED, TANDEM DUPLICATE 3"/>
    <property type="match status" value="1"/>
</dbReference>
<dbReference type="InterPro" id="IPR027417">
    <property type="entry name" value="P-loop_NTPase"/>
</dbReference>
<gene>
    <name evidence="3" type="ORF">E8E13_006484</name>
</gene>
<dbReference type="SUPFAM" id="SSF52540">
    <property type="entry name" value="P-loop containing nucleoside triphosphate hydrolases"/>
    <property type="match status" value="1"/>
</dbReference>
<dbReference type="Gene3D" id="3.40.50.300">
    <property type="entry name" value="P-loop containing nucleotide triphosphate hydrolases"/>
    <property type="match status" value="2"/>
</dbReference>
<name>A0A9P4T930_CURKU</name>
<feature type="domain" description="Dynamin N-terminal" evidence="2">
    <location>
        <begin position="108"/>
        <end position="418"/>
    </location>
</feature>
<dbReference type="CDD" id="cd00882">
    <property type="entry name" value="Ras_like_GTPase"/>
    <property type="match status" value="1"/>
</dbReference>
<dbReference type="OrthoDB" id="3598281at2759"/>
<accession>A0A9P4T930</accession>
<organism evidence="3 4">
    <name type="scientific">Curvularia kusanoi</name>
    <name type="common">Cochliobolus kusanoi</name>
    <dbReference type="NCBI Taxonomy" id="90978"/>
    <lineage>
        <taxon>Eukaryota</taxon>
        <taxon>Fungi</taxon>
        <taxon>Dikarya</taxon>
        <taxon>Ascomycota</taxon>
        <taxon>Pezizomycotina</taxon>
        <taxon>Dothideomycetes</taxon>
        <taxon>Pleosporomycetidae</taxon>
        <taxon>Pleosporales</taxon>
        <taxon>Pleosporineae</taxon>
        <taxon>Pleosporaceae</taxon>
        <taxon>Curvularia</taxon>
    </lineage>
</organism>
<dbReference type="AlphaFoldDB" id="A0A9P4T930"/>
<keyword evidence="4" id="KW-1185">Reference proteome</keyword>
<dbReference type="Pfam" id="PF00350">
    <property type="entry name" value="Dynamin_N"/>
    <property type="match status" value="1"/>
</dbReference>
<dbReference type="Proteomes" id="UP000801428">
    <property type="component" value="Unassembled WGS sequence"/>
</dbReference>
<dbReference type="InterPro" id="IPR045063">
    <property type="entry name" value="Dynamin_N"/>
</dbReference>
<sequence>MSKRRRSPPREVVNDGGCLDFVAWRAQQAATEGITRADDSVYDPATETLPAHPWYALDHTSLRKTILRMCAKLGKPLQGHQINDPEITDLLKNLTQANKIPPSSRVTVAVVGNQGVGKSSTINALLNRDLVDASASASACTAFATIIEYKTGAKDDTDLSDLKVTFLETSEIRDFIEEHIRRYADVYMPEGVNNDDVAVEAEDAENDAASDFSEKDMSEEDVSDSDLSFTSEHPSLKKVKRKKVSKAEQKGADTAEQFFRVLFNAQLDDSKEAELQDWLEKPGLEDGRFLEHCLKVASEHLANVRSEEDGSVEYKDVKDSDLQKMRNHATMMWPLVKSVTISTGSILLRNGIQFMDLPGYGDLNQTREAVVNHYRRKANFEMIVAKSNRYLSKTDEDRFLHRAIRHHDAKNVFLVLNKTDTCLETPQNQVVRMLKEETEEPFATIQNHLSGIGDLEGVPRKTTQQYRKYLIRKAQMAAGKHECDKIRSKMQRKGVRVFAVSSARYFDWLDPSQLEVPPFDPEGTGIPGLRRALLMLPAEASYKDIKYHIFETVTDIEDKVSRILMKFNHDIDVAGIRRYVVDNLPNLRNQLRELSDNISDSLLFEVWSESAKRKVAAGMEAQIMTYNHKDEVMYNTFSHMLRNNGIAVTGKNVSKNLNDELMQTYKKTIKAWKYKASDQEGPIEQSLWEPVQAAIVKLKRLTRAAGSVPELKRRVHEALSKLSRRINTAHGDLSNNLEEATTENYRHFTTEEDIKCPVAIELKSAYTRINMIRMDERPKHRKGIYKDQRREMIRTVTEDNNGMKPLVDAISVLVKEHQRSLWQEVGIEFIADVSKHFEEFAQALSELLENETYMLEEHKLIRGQLRQELAGFSKDLASVKGHFEEPEVGSATKKVRTMNIEERADGETDVMVKVEIEEEILEV</sequence>
<evidence type="ECO:0000259" key="2">
    <source>
        <dbReference type="Pfam" id="PF00350"/>
    </source>
</evidence>
<proteinExistence type="predicted"/>
<comment type="caution">
    <text evidence="3">The sequence shown here is derived from an EMBL/GenBank/DDBJ whole genome shotgun (WGS) entry which is preliminary data.</text>
</comment>
<evidence type="ECO:0000313" key="3">
    <source>
        <dbReference type="EMBL" id="KAF2998937.1"/>
    </source>
</evidence>
<dbReference type="EMBL" id="SWKU01000018">
    <property type="protein sequence ID" value="KAF2998937.1"/>
    <property type="molecule type" value="Genomic_DNA"/>
</dbReference>
<protein>
    <recommendedName>
        <fullName evidence="2">Dynamin N-terminal domain-containing protein</fullName>
    </recommendedName>
</protein>
<evidence type="ECO:0000313" key="4">
    <source>
        <dbReference type="Proteomes" id="UP000801428"/>
    </source>
</evidence>
<dbReference type="PANTHER" id="PTHR36681:SF3">
    <property type="entry name" value="NUCLEAR GTPASE, GERMINAL CENTER-ASSOCIATED, TANDEM DUPLICATE 3"/>
    <property type="match status" value="1"/>
</dbReference>
<feature type="region of interest" description="Disordered" evidence="1">
    <location>
        <begin position="203"/>
        <end position="230"/>
    </location>
</feature>